<organism evidence="1 2">
    <name type="scientific">Dactylosporangium vinaceum</name>
    <dbReference type="NCBI Taxonomy" id="53362"/>
    <lineage>
        <taxon>Bacteria</taxon>
        <taxon>Bacillati</taxon>
        <taxon>Actinomycetota</taxon>
        <taxon>Actinomycetes</taxon>
        <taxon>Micromonosporales</taxon>
        <taxon>Micromonosporaceae</taxon>
        <taxon>Dactylosporangium</taxon>
    </lineage>
</organism>
<name>A0ABV5MAC7_9ACTN</name>
<dbReference type="EMBL" id="JBHMCA010000043">
    <property type="protein sequence ID" value="MFB9445790.1"/>
    <property type="molecule type" value="Genomic_DNA"/>
</dbReference>
<evidence type="ECO:0000313" key="2">
    <source>
        <dbReference type="Proteomes" id="UP001589608"/>
    </source>
</evidence>
<gene>
    <name evidence="1" type="ORF">ACFFTR_22140</name>
</gene>
<proteinExistence type="predicted"/>
<accession>A0ABV5MAC7</accession>
<keyword evidence="2" id="KW-1185">Reference proteome</keyword>
<evidence type="ECO:0000313" key="1">
    <source>
        <dbReference type="EMBL" id="MFB9445790.1"/>
    </source>
</evidence>
<dbReference type="Proteomes" id="UP001589608">
    <property type="component" value="Unassembled WGS sequence"/>
</dbReference>
<reference evidence="1 2" key="1">
    <citation type="submission" date="2024-09" db="EMBL/GenBank/DDBJ databases">
        <authorList>
            <person name="Sun Q."/>
            <person name="Mori K."/>
        </authorList>
    </citation>
    <scope>NUCLEOTIDE SEQUENCE [LARGE SCALE GENOMIC DNA]</scope>
    <source>
        <strain evidence="1 2">JCM 3307</strain>
    </source>
</reference>
<sequence length="187" mass="20306">MTDHGSPYAEMTTAFTSSRLPVPPVPEPLRPQLRTVRDWCWSTRDIDAFAMYMFDRDFLSAVLSGSAPDYVAVSHAGHGVNSYAVNYHLVCGPLAVIMQVGWGGIYTDNAAASQRLGEYWQRCVALHARGADASGGRILCVFSHLRGISACGPLPQPPDGDVDAFLTTHRTAGDAAFDEAERLLAHR</sequence>
<protein>
    <submittedName>
        <fullName evidence="1">Uncharacterized protein</fullName>
    </submittedName>
</protein>
<dbReference type="RefSeq" id="WP_223093138.1">
    <property type="nucleotide sequence ID" value="NZ_CP061913.1"/>
</dbReference>
<comment type="caution">
    <text evidence="1">The sequence shown here is derived from an EMBL/GenBank/DDBJ whole genome shotgun (WGS) entry which is preliminary data.</text>
</comment>